<dbReference type="Gene3D" id="1.25.40.20">
    <property type="entry name" value="Ankyrin repeat-containing domain"/>
    <property type="match status" value="1"/>
</dbReference>
<keyword evidence="3" id="KW-1185">Reference proteome</keyword>
<evidence type="ECO:0000256" key="2">
    <source>
        <dbReference type="ARBA" id="ARBA00023043"/>
    </source>
</evidence>
<dbReference type="PANTHER" id="PTHR24198:SF165">
    <property type="entry name" value="ANKYRIN REPEAT-CONTAINING PROTEIN-RELATED"/>
    <property type="match status" value="1"/>
</dbReference>
<dbReference type="SMART" id="SM00248">
    <property type="entry name" value="ANK"/>
    <property type="match status" value="3"/>
</dbReference>
<dbReference type="Proteomes" id="UP000887578">
    <property type="component" value="Unplaced"/>
</dbReference>
<keyword evidence="1" id="KW-0677">Repeat</keyword>
<dbReference type="InterPro" id="IPR036770">
    <property type="entry name" value="Ankyrin_rpt-contain_sf"/>
</dbReference>
<accession>A0A914QUL1</accession>
<dbReference type="InterPro" id="IPR002110">
    <property type="entry name" value="Ankyrin_rpt"/>
</dbReference>
<dbReference type="SUPFAM" id="SSF48403">
    <property type="entry name" value="Ankyrin repeat"/>
    <property type="match status" value="1"/>
</dbReference>
<evidence type="ECO:0000313" key="3">
    <source>
        <dbReference type="Proteomes" id="UP000887578"/>
    </source>
</evidence>
<dbReference type="AlphaFoldDB" id="A0A914QUL1"/>
<evidence type="ECO:0000256" key="1">
    <source>
        <dbReference type="ARBA" id="ARBA00022737"/>
    </source>
</evidence>
<organism evidence="3 4">
    <name type="scientific">Panagrolaimus davidi</name>
    <dbReference type="NCBI Taxonomy" id="227884"/>
    <lineage>
        <taxon>Eukaryota</taxon>
        <taxon>Metazoa</taxon>
        <taxon>Ecdysozoa</taxon>
        <taxon>Nematoda</taxon>
        <taxon>Chromadorea</taxon>
        <taxon>Rhabditida</taxon>
        <taxon>Tylenchina</taxon>
        <taxon>Panagrolaimomorpha</taxon>
        <taxon>Panagrolaimoidea</taxon>
        <taxon>Panagrolaimidae</taxon>
        <taxon>Panagrolaimus</taxon>
    </lineage>
</organism>
<protein>
    <submittedName>
        <fullName evidence="4">Uncharacterized protein</fullName>
    </submittedName>
</protein>
<name>A0A914QUL1_9BILA</name>
<keyword evidence="2" id="KW-0040">ANK repeat</keyword>
<dbReference type="PANTHER" id="PTHR24198">
    <property type="entry name" value="ANKYRIN REPEAT AND PROTEIN KINASE DOMAIN-CONTAINING PROTEIN"/>
    <property type="match status" value="1"/>
</dbReference>
<sequence length="171" mass="19147">MVNEFDRLAVFVCDSDGGSAEKHLSKLKDSELVGLKNVLGQNLLFIAVGADKVKIIEYLLSNNNDPKSKILAPDKSKVTPLHLAAEHKSAKVFRILLSHLPADTNLHEVVDCHKRSILHYAAQNGSFEVCQIIVSEEMMPIDPRDELNQTPLMYAASSNFGKYYCKKFQFK</sequence>
<evidence type="ECO:0000313" key="4">
    <source>
        <dbReference type="WBParaSite" id="PDA_v2.g3123.t1"/>
    </source>
</evidence>
<proteinExistence type="predicted"/>
<reference evidence="4" key="1">
    <citation type="submission" date="2022-11" db="UniProtKB">
        <authorList>
            <consortium name="WormBaseParasite"/>
        </authorList>
    </citation>
    <scope>IDENTIFICATION</scope>
</reference>
<dbReference type="Pfam" id="PF12796">
    <property type="entry name" value="Ank_2"/>
    <property type="match status" value="2"/>
</dbReference>
<dbReference type="WBParaSite" id="PDA_v2.g3123.t1">
    <property type="protein sequence ID" value="PDA_v2.g3123.t1"/>
    <property type="gene ID" value="PDA_v2.g3123"/>
</dbReference>